<dbReference type="SUPFAM" id="SSF46785">
    <property type="entry name" value="Winged helix' DNA-binding domain"/>
    <property type="match status" value="1"/>
</dbReference>
<dbReference type="CDD" id="cd07377">
    <property type="entry name" value="WHTH_GntR"/>
    <property type="match status" value="1"/>
</dbReference>
<dbReference type="PROSITE" id="PS50949">
    <property type="entry name" value="HTH_GNTR"/>
    <property type="match status" value="1"/>
</dbReference>
<dbReference type="InterPro" id="IPR015424">
    <property type="entry name" value="PyrdxlP-dep_Trfase"/>
</dbReference>
<dbReference type="InterPro" id="IPR036388">
    <property type="entry name" value="WH-like_DNA-bd_sf"/>
</dbReference>
<dbReference type="RefSeq" id="WP_378419878.1">
    <property type="nucleotide sequence ID" value="NZ_JBHSFO010000015.1"/>
</dbReference>
<evidence type="ECO:0000256" key="4">
    <source>
        <dbReference type="ARBA" id="ARBA00023125"/>
    </source>
</evidence>
<dbReference type="Pfam" id="PF00155">
    <property type="entry name" value="Aminotran_1_2"/>
    <property type="match status" value="1"/>
</dbReference>
<dbReference type="PANTHER" id="PTHR46577">
    <property type="entry name" value="HTH-TYPE TRANSCRIPTIONAL REGULATORY PROTEIN GABR"/>
    <property type="match status" value="1"/>
</dbReference>
<dbReference type="Gene3D" id="1.10.10.10">
    <property type="entry name" value="Winged helix-like DNA-binding domain superfamily/Winged helix DNA-binding domain"/>
    <property type="match status" value="1"/>
</dbReference>
<keyword evidence="7" id="KW-0032">Aminotransferase</keyword>
<keyword evidence="8" id="KW-1185">Reference proteome</keyword>
<dbReference type="PRINTS" id="PR00035">
    <property type="entry name" value="HTHGNTR"/>
</dbReference>
<organism evidence="7 8">
    <name type="scientific">Rhodococcus kronopolitis</name>
    <dbReference type="NCBI Taxonomy" id="1460226"/>
    <lineage>
        <taxon>Bacteria</taxon>
        <taxon>Bacillati</taxon>
        <taxon>Actinomycetota</taxon>
        <taxon>Actinomycetes</taxon>
        <taxon>Mycobacteriales</taxon>
        <taxon>Nocardiaceae</taxon>
        <taxon>Rhodococcus</taxon>
    </lineage>
</organism>
<evidence type="ECO:0000256" key="5">
    <source>
        <dbReference type="ARBA" id="ARBA00023163"/>
    </source>
</evidence>
<comment type="caution">
    <text evidence="7">The sequence shown here is derived from an EMBL/GenBank/DDBJ whole genome shotgun (WGS) entry which is preliminary data.</text>
</comment>
<proteinExistence type="inferred from homology"/>
<name>A0ABV9G027_9NOCA</name>
<gene>
    <name evidence="7" type="ORF">ACFO6S_20840</name>
</gene>
<evidence type="ECO:0000313" key="8">
    <source>
        <dbReference type="Proteomes" id="UP001595914"/>
    </source>
</evidence>
<feature type="domain" description="HTH gntR-type" evidence="6">
    <location>
        <begin position="19"/>
        <end position="87"/>
    </location>
</feature>
<evidence type="ECO:0000313" key="7">
    <source>
        <dbReference type="EMBL" id="MFC4606151.1"/>
    </source>
</evidence>
<keyword evidence="5" id="KW-0804">Transcription</keyword>
<sequence>MKSWANSGLDLHLDLGARGGVRSALTAALREGIRSGRLAPGAALPPSRALAADLGVARNTVADAYAELVAEGWLTARQGSGTRVAPRAVAATAGGTRRPPAAVAPAYDLSPGSPDPASFPRAAWIASTRRALTAAPSEAFGPGDPRGRPELRIALADYLYRTRGVRADPDRIVVCAGTAHALTLLGSVLARSASVARAGAATVAVESYGLHVHRGLLAEAGLRTVPLTVDEHGARVGELASSGAAAVLLTPAHQFPIGGPLHPERRAAVMDWARTSDGLVLEDDYDGEFRYDRQPVGAMQDLDPDRVVYLGSVSKSLSPALRLGWMVLPDRLVDPVVEAKGVWERWVSVPDQLALADFLACGAYDRQVRLMRSRYRGRRDRLVSMLAERAPAVRLSGIAAGLHAVVDLPPGSERRVLAAAAAAGLSLGPLSPLRHPDATTPPRDGVVVGFGASPENAFAGALEVLCRVLATAGIEPGGSASV</sequence>
<dbReference type="InterPro" id="IPR000524">
    <property type="entry name" value="Tscrpt_reg_HTH_GntR"/>
</dbReference>
<keyword evidence="4" id="KW-0238">DNA-binding</keyword>
<evidence type="ECO:0000256" key="2">
    <source>
        <dbReference type="ARBA" id="ARBA00022898"/>
    </source>
</evidence>
<evidence type="ECO:0000256" key="1">
    <source>
        <dbReference type="ARBA" id="ARBA00005384"/>
    </source>
</evidence>
<dbReference type="Proteomes" id="UP001595914">
    <property type="component" value="Unassembled WGS sequence"/>
</dbReference>
<keyword evidence="2" id="KW-0663">Pyridoxal phosphate</keyword>
<keyword evidence="7" id="KW-0808">Transferase</keyword>
<dbReference type="InterPro" id="IPR004839">
    <property type="entry name" value="Aminotransferase_I/II_large"/>
</dbReference>
<dbReference type="CDD" id="cd00609">
    <property type="entry name" value="AAT_like"/>
    <property type="match status" value="1"/>
</dbReference>
<dbReference type="GO" id="GO:0008483">
    <property type="term" value="F:transaminase activity"/>
    <property type="evidence" value="ECO:0007669"/>
    <property type="project" value="UniProtKB-KW"/>
</dbReference>
<dbReference type="Gene3D" id="3.40.640.10">
    <property type="entry name" value="Type I PLP-dependent aspartate aminotransferase-like (Major domain)"/>
    <property type="match status" value="1"/>
</dbReference>
<accession>A0ABV9G027</accession>
<comment type="similarity">
    <text evidence="1">In the C-terminal section; belongs to the class-I pyridoxal-phosphate-dependent aminotransferase family.</text>
</comment>
<reference evidence="8" key="1">
    <citation type="journal article" date="2019" name="Int. J. Syst. Evol. Microbiol.">
        <title>The Global Catalogue of Microorganisms (GCM) 10K type strain sequencing project: providing services to taxonomists for standard genome sequencing and annotation.</title>
        <authorList>
            <consortium name="The Broad Institute Genomics Platform"/>
            <consortium name="The Broad Institute Genome Sequencing Center for Infectious Disease"/>
            <person name="Wu L."/>
            <person name="Ma J."/>
        </authorList>
    </citation>
    <scope>NUCLEOTIDE SEQUENCE [LARGE SCALE GENOMIC DNA]</scope>
    <source>
        <strain evidence="8">CCUG 54520</strain>
    </source>
</reference>
<keyword evidence="3" id="KW-0805">Transcription regulation</keyword>
<evidence type="ECO:0000256" key="3">
    <source>
        <dbReference type="ARBA" id="ARBA00023015"/>
    </source>
</evidence>
<dbReference type="SMART" id="SM00345">
    <property type="entry name" value="HTH_GNTR"/>
    <property type="match status" value="1"/>
</dbReference>
<dbReference type="Pfam" id="PF00392">
    <property type="entry name" value="GntR"/>
    <property type="match status" value="1"/>
</dbReference>
<evidence type="ECO:0000259" key="6">
    <source>
        <dbReference type="PROSITE" id="PS50949"/>
    </source>
</evidence>
<dbReference type="PANTHER" id="PTHR46577:SF1">
    <property type="entry name" value="HTH-TYPE TRANSCRIPTIONAL REGULATORY PROTEIN GABR"/>
    <property type="match status" value="1"/>
</dbReference>
<dbReference type="InterPro" id="IPR036390">
    <property type="entry name" value="WH_DNA-bd_sf"/>
</dbReference>
<dbReference type="InterPro" id="IPR051446">
    <property type="entry name" value="HTH_trans_reg/aminotransferase"/>
</dbReference>
<dbReference type="EMBL" id="JBHSFO010000015">
    <property type="protein sequence ID" value="MFC4606151.1"/>
    <property type="molecule type" value="Genomic_DNA"/>
</dbReference>
<dbReference type="InterPro" id="IPR015421">
    <property type="entry name" value="PyrdxlP-dep_Trfase_major"/>
</dbReference>
<dbReference type="SUPFAM" id="SSF53383">
    <property type="entry name" value="PLP-dependent transferases"/>
    <property type="match status" value="1"/>
</dbReference>
<protein>
    <submittedName>
        <fullName evidence="7">PLP-dependent aminotransferase family protein</fullName>
    </submittedName>
</protein>